<keyword evidence="3" id="KW-1185">Reference proteome</keyword>
<dbReference type="SMR" id="A0A9E7UGD5"/>
<name>A0A9E7UGD5_METWO</name>
<dbReference type="GeneID" id="58979214"/>
<reference evidence="2" key="1">
    <citation type="submission" date="2022-09" db="EMBL/GenBank/DDBJ databases">
        <title>Characterization of three MwoI isoschizomers from sequenced genome and metagenomes.</title>
        <authorList>
            <person name="Fomenkov A."/>
            <person name="Xu S.Y."/>
            <person name="Roberts R.J."/>
        </authorList>
    </citation>
    <scope>NUCLEOTIDE SEQUENCE</scope>
    <source>
        <strain evidence="2">DSM 2970</strain>
    </source>
</reference>
<dbReference type="Pfam" id="PF09873">
    <property type="entry name" value="SepCysE"/>
    <property type="match status" value="1"/>
</dbReference>
<dbReference type="EMBL" id="CP104550">
    <property type="protein sequence ID" value="UXH31474.1"/>
    <property type="molecule type" value="Genomic_DNA"/>
</dbReference>
<evidence type="ECO:0000313" key="2">
    <source>
        <dbReference type="EMBL" id="UXH31474.1"/>
    </source>
</evidence>
<dbReference type="Proteomes" id="UP001369247">
    <property type="component" value="Unassembled WGS sequence"/>
</dbReference>
<dbReference type="GeneID" id="75107187"/>
<organism evidence="2">
    <name type="scientific">Methanothermobacter wolfeii</name>
    <name type="common">Methanobacterium wolfei</name>
    <dbReference type="NCBI Taxonomy" id="145261"/>
    <lineage>
        <taxon>Archaea</taxon>
        <taxon>Methanobacteriati</taxon>
        <taxon>Methanobacteriota</taxon>
        <taxon>Methanomada group</taxon>
        <taxon>Methanobacteria</taxon>
        <taxon>Methanobacteriales</taxon>
        <taxon>Methanobacteriaceae</taxon>
        <taxon>Methanothermobacter</taxon>
    </lineage>
</organism>
<dbReference type="Proteomes" id="UP001065373">
    <property type="component" value="Chromosome"/>
</dbReference>
<protein>
    <submittedName>
        <fullName evidence="2">DUF2100 domain-containing protein</fullName>
    </submittedName>
</protein>
<evidence type="ECO:0000313" key="1">
    <source>
        <dbReference type="EMBL" id="MEJ8542139.1"/>
    </source>
</evidence>
<proteinExistence type="predicted"/>
<sequence>MDKIRFKQAEKLIKESCRNIKRVITPGEPGDGTINTEKFQEAMNMLIEAEEYIYLSLPSHELRGDDAADFCHKLLSARNAIDHMLADFGVLEREDPSERIREISGGKLIIVNNSSVKKLLVKSGAEAQNIIVAGAPLSIEDMRRINPKIPEGALKGIEKKIEHLKHDIERKLESLERVIVLGEDDKSTRLLAERAGELYGADARLRENIKDSTPEEILEMLS</sequence>
<gene>
    <name evidence="2" type="ORF">N5910_08005</name>
    <name evidence="1" type="ORF">U2150_01345</name>
</gene>
<dbReference type="AlphaFoldDB" id="A0A9E7UGD5"/>
<dbReference type="KEGG" id="mwo:MWSIV6_1588"/>
<evidence type="ECO:0000313" key="3">
    <source>
        <dbReference type="Proteomes" id="UP001369247"/>
    </source>
</evidence>
<dbReference type="EMBL" id="JAXUHJ010000003">
    <property type="protein sequence ID" value="MEJ8542139.1"/>
    <property type="molecule type" value="Genomic_DNA"/>
</dbReference>
<dbReference type="RefSeq" id="WP_074359461.1">
    <property type="nucleotide sequence ID" value="NZ_CP104550.1"/>
</dbReference>
<accession>A0A9E7UGD5</accession>
<reference evidence="1 3" key="2">
    <citation type="submission" date="2023-12" db="EMBL/GenBank/DDBJ databases">
        <title>Phenotypic and Genomic Characterization of Methanothermobacter wolfeii Strain BSEL, a CO2-Capturing Archaeon with Minimal Nutrient Requirements.</title>
        <authorList>
            <person name="Ale Enriquez F."/>
            <person name="Ahring B.K."/>
        </authorList>
    </citation>
    <scope>NUCLEOTIDE SEQUENCE [LARGE SCALE GENOMIC DNA]</scope>
    <source>
        <strain evidence="1 3">BSEL-1</strain>
    </source>
</reference>
<dbReference type="InterPro" id="IPR016736">
    <property type="entry name" value="MJ1481-like"/>
</dbReference>